<evidence type="ECO:0000256" key="3">
    <source>
        <dbReference type="ARBA" id="ARBA00022801"/>
    </source>
</evidence>
<keyword evidence="6" id="KW-1185">Reference proteome</keyword>
<dbReference type="Pfam" id="PF19018">
    <property type="entry name" value="Vanin_C"/>
    <property type="match status" value="1"/>
</dbReference>
<dbReference type="Gene3D" id="3.60.110.10">
    <property type="entry name" value="Carbon-nitrogen hydrolase"/>
    <property type="match status" value="1"/>
</dbReference>
<organism evidence="5 6">
    <name type="scientific">Paramuricea clavata</name>
    <name type="common">Red gorgonian</name>
    <name type="synonym">Violescent sea-whip</name>
    <dbReference type="NCBI Taxonomy" id="317549"/>
    <lineage>
        <taxon>Eukaryota</taxon>
        <taxon>Metazoa</taxon>
        <taxon>Cnidaria</taxon>
        <taxon>Anthozoa</taxon>
        <taxon>Octocorallia</taxon>
        <taxon>Malacalcyonacea</taxon>
        <taxon>Plexauridae</taxon>
        <taxon>Paramuricea</taxon>
    </lineage>
</organism>
<dbReference type="InterPro" id="IPR040154">
    <property type="entry name" value="Biotinidase/VNN"/>
</dbReference>
<comment type="caution">
    <text evidence="5">The sequence shown here is derived from an EMBL/GenBank/DDBJ whole genome shotgun (WGS) entry which is preliminary data.</text>
</comment>
<dbReference type="Pfam" id="PF00795">
    <property type="entry name" value="CN_hydrolase"/>
    <property type="match status" value="1"/>
</dbReference>
<keyword evidence="3" id="KW-0378">Hydrolase</keyword>
<dbReference type="InterPro" id="IPR043957">
    <property type="entry name" value="Vanin_C"/>
</dbReference>
<dbReference type="GO" id="GO:0016811">
    <property type="term" value="F:hydrolase activity, acting on carbon-nitrogen (but not peptide) bonds, in linear amides"/>
    <property type="evidence" value="ECO:0007669"/>
    <property type="project" value="InterPro"/>
</dbReference>
<dbReference type="PROSITE" id="PS50263">
    <property type="entry name" value="CN_HYDROLASE"/>
    <property type="match status" value="1"/>
</dbReference>
<dbReference type="InterPro" id="IPR036526">
    <property type="entry name" value="C-N_Hydrolase_sf"/>
</dbReference>
<dbReference type="AlphaFoldDB" id="A0A6S7J0C2"/>
<dbReference type="InterPro" id="IPR003010">
    <property type="entry name" value="C-N_Hydrolase"/>
</dbReference>
<dbReference type="Proteomes" id="UP001152795">
    <property type="component" value="Unassembled WGS sequence"/>
</dbReference>
<dbReference type="PANTHER" id="PTHR10609:SF14">
    <property type="entry name" value="BIOTINIDASE"/>
    <property type="match status" value="1"/>
</dbReference>
<reference evidence="5" key="1">
    <citation type="submission" date="2020-04" db="EMBL/GenBank/DDBJ databases">
        <authorList>
            <person name="Alioto T."/>
            <person name="Alioto T."/>
            <person name="Gomez Garrido J."/>
        </authorList>
    </citation>
    <scope>NUCLEOTIDE SEQUENCE</scope>
    <source>
        <strain evidence="5">A484AB</strain>
    </source>
</reference>
<evidence type="ECO:0000313" key="5">
    <source>
        <dbReference type="EMBL" id="CAB4007028.1"/>
    </source>
</evidence>
<dbReference type="CDD" id="cd07567">
    <property type="entry name" value="biotinidase_like"/>
    <property type="match status" value="1"/>
</dbReference>
<comment type="similarity">
    <text evidence="1">Belongs to the carbon-nitrogen hydrolase superfamily. BTD/VNN family.</text>
</comment>
<evidence type="ECO:0000256" key="1">
    <source>
        <dbReference type="ARBA" id="ARBA00008225"/>
    </source>
</evidence>
<keyword evidence="2" id="KW-0732">Signal</keyword>
<gene>
    <name evidence="5" type="ORF">PACLA_8A070975</name>
</gene>
<evidence type="ECO:0000313" key="6">
    <source>
        <dbReference type="Proteomes" id="UP001152795"/>
    </source>
</evidence>
<dbReference type="SUPFAM" id="SSF56317">
    <property type="entry name" value="Carbon-nitrogen hydrolase"/>
    <property type="match status" value="1"/>
</dbReference>
<proteinExistence type="inferred from homology"/>
<dbReference type="OrthoDB" id="10250282at2759"/>
<dbReference type="EMBL" id="CACRXK020005677">
    <property type="protein sequence ID" value="CAB4007028.1"/>
    <property type="molecule type" value="Genomic_DNA"/>
</dbReference>
<evidence type="ECO:0000256" key="2">
    <source>
        <dbReference type="ARBA" id="ARBA00022729"/>
    </source>
</evidence>
<keyword evidence="4" id="KW-0325">Glycoprotein</keyword>
<name>A0A6S7J0C2_PARCT</name>
<dbReference type="InterPro" id="IPR012101">
    <property type="entry name" value="Biotinidase-like_euk"/>
</dbReference>
<evidence type="ECO:0000256" key="4">
    <source>
        <dbReference type="ARBA" id="ARBA00023180"/>
    </source>
</evidence>
<sequence>MAKQTLFFMLFVLSISSRILAKEYKVATFEHHPFFILAPEPLSREKALQMMRKNTAVYSEQARAARKQGAQIIVFPEDGIYGFFHSRETIKPYLEPIPTVSNTTSIIPCTDPKPNTEILQQLSCIARNNSIAVVANMGDIQYCSQRDPNCPKDGRYQYNTDVIFDKDGRLLAKYHKQHLYFEKAFNTPTKCEFVTFVTSFQVRFGVFTCFDMLFKDPAIDLVQTYGVQNIVVPTAWYKGFPALVSIEYHQAWSRVNCVNLVTANVYYPNRGLNFTGTGIYDCGEAKTYTYGEETIEKRLLFATLSGNREAQNDKTDMLYRWRRDIEMVKEFGMDRKIPQDIDNENRMLDDPYDSIKTFKAKIMGNVFTLTKLTSPASELSVCVKGLCCNLKYGLPEGKQFTETFAMGTFIGNNPDGFYWEVCLLLKCASSEESSCGTTVMDSGTVFQSFTMSGNFSSTALVFPMALGSGVSLFSTDKVKFANKSISGKALQKPLLTASLLGRVYSKDKPHN</sequence>
<dbReference type="PANTHER" id="PTHR10609">
    <property type="entry name" value="BIOTINIDASE-RELATED"/>
    <property type="match status" value="1"/>
</dbReference>
<protein>
    <submittedName>
        <fullName evidence="5">Pantetheinase, partial</fullName>
    </submittedName>
</protein>
<accession>A0A6S7J0C2</accession>